<keyword evidence="5" id="KW-1185">Reference proteome</keyword>
<comment type="caution">
    <text evidence="4">The sequence shown here is derived from an EMBL/GenBank/DDBJ whole genome shotgun (WGS) entry which is preliminary data.</text>
</comment>
<evidence type="ECO:0000313" key="5">
    <source>
        <dbReference type="Proteomes" id="UP000195947"/>
    </source>
</evidence>
<organism evidence="4 6">
    <name type="scientific">Trichococcus flocculiformis</name>
    <dbReference type="NCBI Taxonomy" id="82803"/>
    <lineage>
        <taxon>Bacteria</taxon>
        <taxon>Bacillati</taxon>
        <taxon>Bacillota</taxon>
        <taxon>Bacilli</taxon>
        <taxon>Lactobacillales</taxon>
        <taxon>Carnobacteriaceae</taxon>
        <taxon>Trichococcus</taxon>
    </lineage>
</organism>
<feature type="domain" description="DUF5067" evidence="2">
    <location>
        <begin position="37"/>
        <end position="163"/>
    </location>
</feature>
<dbReference type="Proteomes" id="UP000195947">
    <property type="component" value="Unassembled WGS sequence"/>
</dbReference>
<proteinExistence type="predicted"/>
<protein>
    <recommendedName>
        <fullName evidence="2">DUF5067 domain-containing protein</fullName>
    </recommendedName>
</protein>
<dbReference type="EMBL" id="FJMZ01000027">
    <property type="protein sequence ID" value="CZQ96902.1"/>
    <property type="molecule type" value="Genomic_DNA"/>
</dbReference>
<dbReference type="Gene3D" id="2.60.40.1240">
    <property type="match status" value="1"/>
</dbReference>
<sequence>MKFLFLIISSVMLASCSAEYDAEEESNSPVVDQVITPDTTFTENVLENDHFILAIEKVEVIQSPAESNPGLFVTYRLTNKSDSEELLPLDTLLWIELEQNNETSRVILDSMYHFLDAFGDDTGTYNEMVDKSNSRNNYLLPGKTIEVVEAYTLNNNEFPVTFRGLDYDTFEEVGRYIFNIDAEAIATEKVPEVEVYEIAEEPAENTVVALDSSEAVNALIDNGFTVSETEQGITATPLSSGISQGIWLATQNNDADAYLSNVIHPLFADTSAHIGGKVVYLYSYEGDLILSAENGVITYSIVY</sequence>
<dbReference type="InterPro" id="IPR031989">
    <property type="entry name" value="DUF5067"/>
</dbReference>
<dbReference type="PROSITE" id="PS51257">
    <property type="entry name" value="PROKAR_LIPOPROTEIN"/>
    <property type="match status" value="1"/>
</dbReference>
<dbReference type="Proteomes" id="UP000199686">
    <property type="component" value="Unassembled WGS sequence"/>
</dbReference>
<gene>
    <name evidence="4" type="ORF">SAMN04488507_102030</name>
    <name evidence="3" type="ORF">TFLO_2123</name>
</gene>
<evidence type="ECO:0000313" key="6">
    <source>
        <dbReference type="Proteomes" id="UP000199686"/>
    </source>
</evidence>
<keyword evidence="1" id="KW-0732">Signal</keyword>
<dbReference type="AlphaFoldDB" id="A0AB38BII1"/>
<evidence type="ECO:0000313" key="3">
    <source>
        <dbReference type="EMBL" id="CZQ96902.1"/>
    </source>
</evidence>
<dbReference type="Pfam" id="PF16729">
    <property type="entry name" value="DUF5067"/>
    <property type="match status" value="1"/>
</dbReference>
<dbReference type="InterPro" id="IPR029050">
    <property type="entry name" value="Immunoprotect_excell_Ig-like"/>
</dbReference>
<reference evidence="4 6" key="2">
    <citation type="submission" date="2016-10" db="EMBL/GenBank/DDBJ databases">
        <authorList>
            <person name="Varghese N."/>
            <person name="Submissions S."/>
        </authorList>
    </citation>
    <scope>NUCLEOTIDE SEQUENCE [LARGE SCALE GENOMIC DNA]</scope>
    <source>
        <strain evidence="4 6">DSM 2094</strain>
    </source>
</reference>
<evidence type="ECO:0000256" key="1">
    <source>
        <dbReference type="ARBA" id="ARBA00022729"/>
    </source>
</evidence>
<reference evidence="3 5" key="1">
    <citation type="submission" date="2016-02" db="EMBL/GenBank/DDBJ databases">
        <authorList>
            <person name="Strepis N."/>
        </authorList>
    </citation>
    <scope>NUCLEOTIDE SEQUENCE [LARGE SCALE GENOMIC DNA]</scope>
    <source>
        <strain evidence="3">Trichococcus flocculiformis</strain>
    </source>
</reference>
<evidence type="ECO:0000259" key="2">
    <source>
        <dbReference type="Pfam" id="PF16729"/>
    </source>
</evidence>
<dbReference type="RefSeq" id="WP_177187553.1">
    <property type="nucleotide sequence ID" value="NZ_FJMZ01000027.1"/>
</dbReference>
<name>A0AB38BII1_9LACT</name>
<accession>A0AB38BII1</accession>
<dbReference type="EMBL" id="FOQC01000020">
    <property type="protein sequence ID" value="SFH86131.1"/>
    <property type="molecule type" value="Genomic_DNA"/>
</dbReference>
<evidence type="ECO:0000313" key="4">
    <source>
        <dbReference type="EMBL" id="SFH86131.1"/>
    </source>
</evidence>